<dbReference type="AlphaFoldDB" id="A0AAD8BJX5"/>
<evidence type="ECO:0000313" key="2">
    <source>
        <dbReference type="Proteomes" id="UP001233172"/>
    </source>
</evidence>
<reference evidence="1" key="2">
    <citation type="submission" date="2023-04" db="EMBL/GenBank/DDBJ databases">
        <authorList>
            <person name="Bu L."/>
            <person name="Lu L."/>
            <person name="Laidemitt M.R."/>
            <person name="Zhang S.M."/>
            <person name="Mutuku M."/>
            <person name="Mkoji G."/>
            <person name="Steinauer M."/>
            <person name="Loker E.S."/>
        </authorList>
    </citation>
    <scope>NUCLEOTIDE SEQUENCE</scope>
    <source>
        <strain evidence="1">KasaAsao</strain>
        <tissue evidence="1">Whole Snail</tissue>
    </source>
</reference>
<name>A0AAD8BJX5_BIOPF</name>
<gene>
    <name evidence="1" type="ORF">Bpfe_015746</name>
</gene>
<keyword evidence="2" id="KW-1185">Reference proteome</keyword>
<evidence type="ECO:0000313" key="1">
    <source>
        <dbReference type="EMBL" id="KAK0054900.1"/>
    </source>
</evidence>
<reference evidence="1" key="1">
    <citation type="journal article" date="2023" name="PLoS Negl. Trop. Dis.">
        <title>A genome sequence for Biomphalaria pfeifferi, the major vector snail for the human-infecting parasite Schistosoma mansoni.</title>
        <authorList>
            <person name="Bu L."/>
            <person name="Lu L."/>
            <person name="Laidemitt M.R."/>
            <person name="Zhang S.M."/>
            <person name="Mutuku M."/>
            <person name="Mkoji G."/>
            <person name="Steinauer M."/>
            <person name="Loker E.S."/>
        </authorList>
    </citation>
    <scope>NUCLEOTIDE SEQUENCE</scope>
    <source>
        <strain evidence="1">KasaAsao</strain>
    </source>
</reference>
<proteinExistence type="predicted"/>
<dbReference type="Proteomes" id="UP001233172">
    <property type="component" value="Unassembled WGS sequence"/>
</dbReference>
<accession>A0AAD8BJX5</accession>
<sequence>MSAINGNLQNSYCTIYFVEYIATGSCVELCKFWNLLFSEAKFSPGHGIISVNISACRAGRHHQWYITSGTSPVGHHQWDITSGTSPVGHHQLDITSGTWYELVTLFLELGANYFRQTCLLEVLNAQGSQSAGRISGQSC</sequence>
<protein>
    <submittedName>
        <fullName evidence="1">Uncharacterized protein</fullName>
    </submittedName>
</protein>
<organism evidence="1 2">
    <name type="scientific">Biomphalaria pfeifferi</name>
    <name type="common">Bloodfluke planorb</name>
    <name type="synonym">Freshwater snail</name>
    <dbReference type="NCBI Taxonomy" id="112525"/>
    <lineage>
        <taxon>Eukaryota</taxon>
        <taxon>Metazoa</taxon>
        <taxon>Spiralia</taxon>
        <taxon>Lophotrochozoa</taxon>
        <taxon>Mollusca</taxon>
        <taxon>Gastropoda</taxon>
        <taxon>Heterobranchia</taxon>
        <taxon>Euthyneura</taxon>
        <taxon>Panpulmonata</taxon>
        <taxon>Hygrophila</taxon>
        <taxon>Lymnaeoidea</taxon>
        <taxon>Planorbidae</taxon>
        <taxon>Biomphalaria</taxon>
    </lineage>
</organism>
<dbReference type="EMBL" id="JASAOG010000074">
    <property type="protein sequence ID" value="KAK0054900.1"/>
    <property type="molecule type" value="Genomic_DNA"/>
</dbReference>
<comment type="caution">
    <text evidence="1">The sequence shown here is derived from an EMBL/GenBank/DDBJ whole genome shotgun (WGS) entry which is preliminary data.</text>
</comment>